<dbReference type="Proteomes" id="UP000576082">
    <property type="component" value="Unassembled WGS sequence"/>
</dbReference>
<dbReference type="Pfam" id="PF12680">
    <property type="entry name" value="SnoaL_2"/>
    <property type="match status" value="1"/>
</dbReference>
<name>A0A7X9RX50_9BACT</name>
<dbReference type="AlphaFoldDB" id="A0A7X9RX50"/>
<feature type="domain" description="SnoaL-like" evidence="1">
    <location>
        <begin position="29"/>
        <end position="130"/>
    </location>
</feature>
<gene>
    <name evidence="2" type="ORF">HHU12_20360</name>
</gene>
<dbReference type="SUPFAM" id="SSF54427">
    <property type="entry name" value="NTF2-like"/>
    <property type="match status" value="1"/>
</dbReference>
<accession>A0A7X9RX50</accession>
<dbReference type="EMBL" id="JABANE010000061">
    <property type="protein sequence ID" value="NME70341.1"/>
    <property type="molecule type" value="Genomic_DNA"/>
</dbReference>
<dbReference type="InterPro" id="IPR032710">
    <property type="entry name" value="NTF2-like_dom_sf"/>
</dbReference>
<proteinExistence type="predicted"/>
<evidence type="ECO:0000313" key="2">
    <source>
        <dbReference type="EMBL" id="NME70341.1"/>
    </source>
</evidence>
<keyword evidence="3" id="KW-1185">Reference proteome</keyword>
<organism evidence="2 3">
    <name type="scientific">Flammeovirga aprica JL-4</name>
    <dbReference type="NCBI Taxonomy" id="694437"/>
    <lineage>
        <taxon>Bacteria</taxon>
        <taxon>Pseudomonadati</taxon>
        <taxon>Bacteroidota</taxon>
        <taxon>Cytophagia</taxon>
        <taxon>Cytophagales</taxon>
        <taxon>Flammeovirgaceae</taxon>
        <taxon>Flammeovirga</taxon>
    </lineage>
</organism>
<dbReference type="Gene3D" id="3.10.450.50">
    <property type="match status" value="1"/>
</dbReference>
<comment type="caution">
    <text evidence="2">The sequence shown here is derived from an EMBL/GenBank/DDBJ whole genome shotgun (WGS) entry which is preliminary data.</text>
</comment>
<dbReference type="RefSeq" id="WP_169658580.1">
    <property type="nucleotide sequence ID" value="NZ_JABANE010000061.1"/>
</dbReference>
<protein>
    <submittedName>
        <fullName evidence="2">SnoaL-like domain-containing protein</fullName>
    </submittedName>
</protein>
<evidence type="ECO:0000259" key="1">
    <source>
        <dbReference type="Pfam" id="PF12680"/>
    </source>
</evidence>
<evidence type="ECO:0000313" key="3">
    <source>
        <dbReference type="Proteomes" id="UP000576082"/>
    </source>
</evidence>
<dbReference type="InterPro" id="IPR037401">
    <property type="entry name" value="SnoaL-like"/>
</dbReference>
<reference evidence="2 3" key="1">
    <citation type="submission" date="2020-04" db="EMBL/GenBank/DDBJ databases">
        <title>Flammeovirga sp. SR4, a novel species isolated from seawater.</title>
        <authorList>
            <person name="Wang X."/>
        </authorList>
    </citation>
    <scope>NUCLEOTIDE SEQUENCE [LARGE SCALE GENOMIC DNA]</scope>
    <source>
        <strain evidence="2 3">ATCC 23126</strain>
    </source>
</reference>
<sequence>METLKIDLQQYQKSTWTAQEVENATIVVDFVQHLMNDHDFEYIKNTYGSHPYKQHNQSMVDGLEGVLEVVSNFAKTYPDYMYDVKHIYVDGEHVTVHSHATNDKKHRGNPQKGLNIIDVWKVEDGQITEHWDAVQPIHGQMRFYFWMVGGKFKNENTYF</sequence>